<evidence type="ECO:0000256" key="5">
    <source>
        <dbReference type="SAM" id="Phobius"/>
    </source>
</evidence>
<dbReference type="PANTHER" id="PTHR23507:SF39">
    <property type="entry name" value="GH23453P-RELATED"/>
    <property type="match status" value="1"/>
</dbReference>
<dbReference type="GO" id="GO:0022857">
    <property type="term" value="F:transmembrane transporter activity"/>
    <property type="evidence" value="ECO:0007669"/>
    <property type="project" value="InterPro"/>
</dbReference>
<evidence type="ECO:0008006" key="8">
    <source>
        <dbReference type="Google" id="ProtNLM"/>
    </source>
</evidence>
<dbReference type="GO" id="GO:0016020">
    <property type="term" value="C:membrane"/>
    <property type="evidence" value="ECO:0007669"/>
    <property type="project" value="UniProtKB-SubCell"/>
</dbReference>
<feature type="transmembrane region" description="Helical" evidence="5">
    <location>
        <begin position="452"/>
        <end position="475"/>
    </location>
</feature>
<comment type="caution">
    <text evidence="6">The sequence shown here is derived from an EMBL/GenBank/DDBJ whole genome shotgun (WGS) entry which is preliminary data.</text>
</comment>
<dbReference type="OMA" id="VVMFLYM"/>
<evidence type="ECO:0000313" key="6">
    <source>
        <dbReference type="EMBL" id="TRY80252.1"/>
    </source>
</evidence>
<gene>
    <name evidence="6" type="ORF">TCAL_13569</name>
</gene>
<feature type="transmembrane region" description="Helical" evidence="5">
    <location>
        <begin position="294"/>
        <end position="318"/>
    </location>
</feature>
<feature type="transmembrane region" description="Helical" evidence="5">
    <location>
        <begin position="193"/>
        <end position="210"/>
    </location>
</feature>
<keyword evidence="3 5" id="KW-1133">Transmembrane helix</keyword>
<dbReference type="Proteomes" id="UP000318571">
    <property type="component" value="Chromosome 12"/>
</dbReference>
<evidence type="ECO:0000313" key="7">
    <source>
        <dbReference type="Proteomes" id="UP000318571"/>
    </source>
</evidence>
<feature type="transmembrane region" description="Helical" evidence="5">
    <location>
        <begin position="362"/>
        <end position="382"/>
    </location>
</feature>
<evidence type="ECO:0000256" key="4">
    <source>
        <dbReference type="ARBA" id="ARBA00023136"/>
    </source>
</evidence>
<dbReference type="Gene3D" id="1.20.1250.20">
    <property type="entry name" value="MFS general substrate transporter like domains"/>
    <property type="match status" value="1"/>
</dbReference>
<dbReference type="InterPro" id="IPR011701">
    <property type="entry name" value="MFS"/>
</dbReference>
<organism evidence="6 7">
    <name type="scientific">Tigriopus californicus</name>
    <name type="common">Marine copepod</name>
    <dbReference type="NCBI Taxonomy" id="6832"/>
    <lineage>
        <taxon>Eukaryota</taxon>
        <taxon>Metazoa</taxon>
        <taxon>Ecdysozoa</taxon>
        <taxon>Arthropoda</taxon>
        <taxon>Crustacea</taxon>
        <taxon>Multicrustacea</taxon>
        <taxon>Hexanauplia</taxon>
        <taxon>Copepoda</taxon>
        <taxon>Harpacticoida</taxon>
        <taxon>Harpacticidae</taxon>
        <taxon>Tigriopus</taxon>
    </lineage>
</organism>
<dbReference type="AlphaFoldDB" id="A0A553PRF2"/>
<protein>
    <recommendedName>
        <fullName evidence="8">Major facilitator superfamily (MFS) profile domain-containing protein</fullName>
    </recommendedName>
</protein>
<feature type="non-terminal residue" evidence="6">
    <location>
        <position position="1"/>
    </location>
</feature>
<dbReference type="InterPro" id="IPR036259">
    <property type="entry name" value="MFS_trans_sf"/>
</dbReference>
<keyword evidence="4 5" id="KW-0472">Membrane</keyword>
<dbReference type="SUPFAM" id="SSF103473">
    <property type="entry name" value="MFS general substrate transporter"/>
    <property type="match status" value="1"/>
</dbReference>
<dbReference type="EMBL" id="VCGU01000001">
    <property type="protein sequence ID" value="TRY80252.1"/>
    <property type="molecule type" value="Genomic_DNA"/>
</dbReference>
<feature type="transmembrane region" description="Helical" evidence="5">
    <location>
        <begin position="119"/>
        <end position="141"/>
    </location>
</feature>
<evidence type="ECO:0000256" key="3">
    <source>
        <dbReference type="ARBA" id="ARBA00022989"/>
    </source>
</evidence>
<keyword evidence="7" id="KW-1185">Reference proteome</keyword>
<name>A0A553PRF2_TIGCA</name>
<feature type="transmembrane region" description="Helical" evidence="5">
    <location>
        <begin position="91"/>
        <end position="110"/>
    </location>
</feature>
<evidence type="ECO:0000256" key="1">
    <source>
        <dbReference type="ARBA" id="ARBA00004141"/>
    </source>
</evidence>
<accession>A0A553PRF2</accession>
<comment type="subcellular location">
    <subcellularLocation>
        <location evidence="1">Membrane</location>
        <topology evidence="1">Multi-pass membrane protein</topology>
    </subcellularLocation>
</comment>
<feature type="transmembrane region" description="Helical" evidence="5">
    <location>
        <begin position="216"/>
        <end position="234"/>
    </location>
</feature>
<sequence>RQFIMDLPEESKCLSRWKKILFSITLEPMIFVSVIGGTIVGGSALNTNLLINKMCVFELQFNTTICDHLDLAENEDYENEVQERVNNFQMIGQWVSAIPGLIFSLFAGGLSDNVGRKPLLIFPIVGLVLTSLLEILNLVFIDTFPIEVFYVEHVHSFFGGMSVYYLGFYGFGTSATNSKERTSRLARFDGVEQAGALIGTFLSPILFSAVDYIGCYGIRAGCRILGLVYLLFIVREPLKKKGKIFKTTVDSPDGSRNMTCLEMFWEGMMSLFIRPVIGMIQTIIRSRPNRLRPLLWLQLLIYGIYFFEMESGALMYIYAIKAIPNYDGTIHSYMNIMMKILGTLALLFVIPLLSLKLKLHEGLILVIINVLVTLGYLTTSFAHNIWQFFLSNMLPSIAICKFSATRSLLTKCIDHDEVGKLYSFIALLSALIPIGSNPAFRQLYNATLGSFPSAFLLLSAALGVLTVFLIFLVYTQRKYMLVDRKGVVLRNISEHNLNDTSEVKM</sequence>
<reference evidence="6 7" key="1">
    <citation type="journal article" date="2018" name="Nat. Ecol. Evol.">
        <title>Genomic signatures of mitonuclear coevolution across populations of Tigriopus californicus.</title>
        <authorList>
            <person name="Barreto F.S."/>
            <person name="Watson E.T."/>
            <person name="Lima T.G."/>
            <person name="Willett C.S."/>
            <person name="Edmands S."/>
            <person name="Li W."/>
            <person name="Burton R.S."/>
        </authorList>
    </citation>
    <scope>NUCLEOTIDE SEQUENCE [LARGE SCALE GENOMIC DNA]</scope>
    <source>
        <strain evidence="6 7">San Diego</strain>
    </source>
</reference>
<dbReference type="PANTHER" id="PTHR23507">
    <property type="entry name" value="ZGC:174356"/>
    <property type="match status" value="1"/>
</dbReference>
<feature type="transmembrane region" description="Helical" evidence="5">
    <location>
        <begin position="153"/>
        <end position="172"/>
    </location>
</feature>
<feature type="transmembrane region" description="Helical" evidence="5">
    <location>
        <begin position="20"/>
        <end position="40"/>
    </location>
</feature>
<proteinExistence type="predicted"/>
<dbReference type="Pfam" id="PF07690">
    <property type="entry name" value="MFS_1"/>
    <property type="match status" value="1"/>
</dbReference>
<evidence type="ECO:0000256" key="2">
    <source>
        <dbReference type="ARBA" id="ARBA00022692"/>
    </source>
</evidence>
<feature type="transmembrane region" description="Helical" evidence="5">
    <location>
        <begin position="330"/>
        <end position="350"/>
    </location>
</feature>
<keyword evidence="2 5" id="KW-0812">Transmembrane</keyword>